<protein>
    <submittedName>
        <fullName evidence="1 2">Uncharacterized protein</fullName>
    </submittedName>
</protein>
<reference evidence="2" key="4">
    <citation type="journal article" date="2015" name="G3 (Bethesda)">
        <title>Genome sequences of three phytopathogenic species of the Magnaporthaceae family of fungi.</title>
        <authorList>
            <person name="Okagaki L.H."/>
            <person name="Nunes C.C."/>
            <person name="Sailsbery J."/>
            <person name="Clay B."/>
            <person name="Brown D."/>
            <person name="John T."/>
            <person name="Oh Y."/>
            <person name="Young N."/>
            <person name="Fitzgerald M."/>
            <person name="Haas B.J."/>
            <person name="Zeng Q."/>
            <person name="Young S."/>
            <person name="Adiconis X."/>
            <person name="Fan L."/>
            <person name="Levin J.Z."/>
            <person name="Mitchell T.K."/>
            <person name="Okubara P.A."/>
            <person name="Farman M.L."/>
            <person name="Kohn L.M."/>
            <person name="Birren B."/>
            <person name="Ma L.-J."/>
            <person name="Dean R.A."/>
        </authorList>
    </citation>
    <scope>NUCLEOTIDE SEQUENCE</scope>
    <source>
        <strain evidence="2">R3-111a-1</strain>
    </source>
</reference>
<organism evidence="1">
    <name type="scientific">Gaeumannomyces tritici (strain R3-111a-1)</name>
    <name type="common">Wheat and barley take-all root rot fungus</name>
    <name type="synonym">Gaeumannomyces graminis var. tritici</name>
    <dbReference type="NCBI Taxonomy" id="644352"/>
    <lineage>
        <taxon>Eukaryota</taxon>
        <taxon>Fungi</taxon>
        <taxon>Dikarya</taxon>
        <taxon>Ascomycota</taxon>
        <taxon>Pezizomycotina</taxon>
        <taxon>Sordariomycetes</taxon>
        <taxon>Sordariomycetidae</taxon>
        <taxon>Magnaporthales</taxon>
        <taxon>Magnaporthaceae</taxon>
        <taxon>Gaeumannomyces</taxon>
    </lineage>
</organism>
<evidence type="ECO:0000313" key="3">
    <source>
        <dbReference type="Proteomes" id="UP000006039"/>
    </source>
</evidence>
<reference evidence="1" key="3">
    <citation type="submission" date="2010-09" db="EMBL/GenBank/DDBJ databases">
        <title>Annotation of Gaeumannomyces graminis var. tritici R3-111a-1.</title>
        <authorList>
            <consortium name="The Broad Institute Genome Sequencing Platform"/>
            <person name="Ma L.-J."/>
            <person name="Dead R."/>
            <person name="Young S.K."/>
            <person name="Zeng Q."/>
            <person name="Gargeya S."/>
            <person name="Fitzgerald M."/>
            <person name="Haas B."/>
            <person name="Abouelleil A."/>
            <person name="Alvarado L."/>
            <person name="Arachchi H.M."/>
            <person name="Berlin A."/>
            <person name="Brown A."/>
            <person name="Chapman S.B."/>
            <person name="Chen Z."/>
            <person name="Dunbar C."/>
            <person name="Freedman E."/>
            <person name="Gearin G."/>
            <person name="Gellesch M."/>
            <person name="Goldberg J."/>
            <person name="Griggs A."/>
            <person name="Gujja S."/>
            <person name="Heiman D."/>
            <person name="Howarth C."/>
            <person name="Larson L."/>
            <person name="Lui A."/>
            <person name="MacDonald P.J.P."/>
            <person name="Mehta T."/>
            <person name="Montmayeur A."/>
            <person name="Murphy C."/>
            <person name="Neiman D."/>
            <person name="Pearson M."/>
            <person name="Priest M."/>
            <person name="Roberts A."/>
            <person name="Saif S."/>
            <person name="Shea T."/>
            <person name="Shenoy N."/>
            <person name="Sisk P."/>
            <person name="Stolte C."/>
            <person name="Sykes S."/>
            <person name="Yandava C."/>
            <person name="Wortman J."/>
            <person name="Nusbaum C."/>
            <person name="Birren B."/>
        </authorList>
    </citation>
    <scope>NUCLEOTIDE SEQUENCE</scope>
    <source>
        <strain evidence="1">R3-111a-1</strain>
    </source>
</reference>
<dbReference type="EnsemblFungi" id="EJT82053">
    <property type="protein sequence ID" value="EJT82053"/>
    <property type="gene ID" value="GGTG_02027"/>
</dbReference>
<keyword evidence="3" id="KW-1185">Reference proteome</keyword>
<reference evidence="3" key="1">
    <citation type="submission" date="2010-07" db="EMBL/GenBank/DDBJ databases">
        <title>The genome sequence of Gaeumannomyces graminis var. tritici strain R3-111a-1.</title>
        <authorList>
            <consortium name="The Broad Institute Genome Sequencing Platform"/>
            <person name="Ma L.-J."/>
            <person name="Dead R."/>
            <person name="Young S."/>
            <person name="Zeng Q."/>
            <person name="Koehrsen M."/>
            <person name="Alvarado L."/>
            <person name="Berlin A."/>
            <person name="Chapman S.B."/>
            <person name="Chen Z."/>
            <person name="Freedman E."/>
            <person name="Gellesch M."/>
            <person name="Goldberg J."/>
            <person name="Griggs A."/>
            <person name="Gujja S."/>
            <person name="Heilman E.R."/>
            <person name="Heiman D."/>
            <person name="Hepburn T."/>
            <person name="Howarth C."/>
            <person name="Jen D."/>
            <person name="Larson L."/>
            <person name="Mehta T."/>
            <person name="Neiman D."/>
            <person name="Pearson M."/>
            <person name="Roberts A."/>
            <person name="Saif S."/>
            <person name="Shea T."/>
            <person name="Shenoy N."/>
            <person name="Sisk P."/>
            <person name="Stolte C."/>
            <person name="Sykes S."/>
            <person name="Walk T."/>
            <person name="White J."/>
            <person name="Yandava C."/>
            <person name="Haas B."/>
            <person name="Nusbaum C."/>
            <person name="Birren B."/>
        </authorList>
    </citation>
    <scope>NUCLEOTIDE SEQUENCE [LARGE SCALE GENOMIC DNA]</scope>
    <source>
        <strain evidence="3">R3-111a-1</strain>
    </source>
</reference>
<dbReference type="GeneID" id="20342485"/>
<dbReference type="VEuPathDB" id="FungiDB:GGTG_02027"/>
<gene>
    <name evidence="2" type="primary">20342485</name>
    <name evidence="1" type="ORF">GGTG_02027</name>
</gene>
<sequence length="83" mass="9219">MKHTATRDLVRIAGYEDEYQGAHHVRMFLCRAHYDAVKSQQPLRQTRPGPRAAGKEAEEALSSYFSPARPCIASKALLPHAGT</sequence>
<dbReference type="Proteomes" id="UP000006039">
    <property type="component" value="Unassembled WGS sequence"/>
</dbReference>
<name>J3NL85_GAET3</name>
<evidence type="ECO:0000313" key="1">
    <source>
        <dbReference type="EMBL" id="EJT82053.1"/>
    </source>
</evidence>
<dbReference type="AlphaFoldDB" id="J3NL85"/>
<accession>J3NL85</accession>
<dbReference type="RefSeq" id="XP_009218062.1">
    <property type="nucleotide sequence ID" value="XM_009219798.1"/>
</dbReference>
<reference evidence="1" key="2">
    <citation type="submission" date="2010-07" db="EMBL/GenBank/DDBJ databases">
        <authorList>
            <consortium name="The Broad Institute Genome Sequencing Platform"/>
            <consortium name="Broad Institute Genome Sequencing Center for Infectious Disease"/>
            <person name="Ma L.-J."/>
            <person name="Dead R."/>
            <person name="Young S."/>
            <person name="Zeng Q."/>
            <person name="Koehrsen M."/>
            <person name="Alvarado L."/>
            <person name="Berlin A."/>
            <person name="Chapman S.B."/>
            <person name="Chen Z."/>
            <person name="Freedman E."/>
            <person name="Gellesch M."/>
            <person name="Goldberg J."/>
            <person name="Griggs A."/>
            <person name="Gujja S."/>
            <person name="Heilman E.R."/>
            <person name="Heiman D."/>
            <person name="Hepburn T."/>
            <person name="Howarth C."/>
            <person name="Jen D."/>
            <person name="Larson L."/>
            <person name="Mehta T."/>
            <person name="Neiman D."/>
            <person name="Pearson M."/>
            <person name="Roberts A."/>
            <person name="Saif S."/>
            <person name="Shea T."/>
            <person name="Shenoy N."/>
            <person name="Sisk P."/>
            <person name="Stolte C."/>
            <person name="Sykes S."/>
            <person name="Walk T."/>
            <person name="White J."/>
            <person name="Yandava C."/>
            <person name="Haas B."/>
            <person name="Nusbaum C."/>
            <person name="Birren B."/>
        </authorList>
    </citation>
    <scope>NUCLEOTIDE SEQUENCE</scope>
    <source>
        <strain evidence="1">R3-111a-1</strain>
    </source>
</reference>
<dbReference type="EMBL" id="GL385395">
    <property type="protein sequence ID" value="EJT82053.1"/>
    <property type="molecule type" value="Genomic_DNA"/>
</dbReference>
<evidence type="ECO:0000313" key="2">
    <source>
        <dbReference type="EnsemblFungi" id="EJT82053"/>
    </source>
</evidence>
<dbReference type="HOGENOM" id="CLU_2542696_0_0_1"/>
<reference evidence="2" key="5">
    <citation type="submission" date="2018-04" db="UniProtKB">
        <authorList>
            <consortium name="EnsemblFungi"/>
        </authorList>
    </citation>
    <scope>IDENTIFICATION</scope>
    <source>
        <strain evidence="2">R3-111a-1</strain>
    </source>
</reference>
<proteinExistence type="predicted"/>